<proteinExistence type="inferred from homology"/>
<dbReference type="RefSeq" id="WP_079130984.1">
    <property type="nucleotide sequence ID" value="NZ_BMSJ01000011.1"/>
</dbReference>
<dbReference type="SUPFAM" id="SSF52091">
    <property type="entry name" value="SpoIIaa-like"/>
    <property type="match status" value="1"/>
</dbReference>
<reference evidence="4 5" key="1">
    <citation type="submission" date="2017-09" db="EMBL/GenBank/DDBJ databases">
        <authorList>
            <person name="Lee N."/>
            <person name="Cho B.-K."/>
        </authorList>
    </citation>
    <scope>NUCLEOTIDE SEQUENCE [LARGE SCALE GENOMIC DNA]</scope>
    <source>
        <strain evidence="4 5">ATCC 19740</strain>
    </source>
</reference>
<accession>A0ABX6BMF7</accession>
<dbReference type="Gene3D" id="3.30.750.24">
    <property type="entry name" value="STAS domain"/>
    <property type="match status" value="1"/>
</dbReference>
<protein>
    <recommendedName>
        <fullName evidence="2">Anti-sigma factor antagonist</fullName>
    </recommendedName>
</protein>
<sequence length="142" mass="15389">MRRELRVFAVDVRRDTRGVVFVLRGDLDFHSAVQLYEAGDRELGTREDTGAVVIDCSHLTYCDSTGITALLKLYNQLSGQGRVLRLAAVPAFLDRLFNLTGLNQIFSLYADADEALAAHAADHGALAAGTDEPVRPSGENVG</sequence>
<dbReference type="InterPro" id="IPR003658">
    <property type="entry name" value="Anti-sigma_ant"/>
</dbReference>
<dbReference type="Proteomes" id="UP000326029">
    <property type="component" value="Chromosome"/>
</dbReference>
<dbReference type="PROSITE" id="PS50801">
    <property type="entry name" value="STAS"/>
    <property type="match status" value="1"/>
</dbReference>
<evidence type="ECO:0000256" key="1">
    <source>
        <dbReference type="ARBA" id="ARBA00009013"/>
    </source>
</evidence>
<dbReference type="CDD" id="cd07043">
    <property type="entry name" value="STAS_anti-anti-sigma_factors"/>
    <property type="match status" value="1"/>
</dbReference>
<dbReference type="PANTHER" id="PTHR33495:SF2">
    <property type="entry name" value="ANTI-SIGMA FACTOR ANTAGONIST TM_1081-RELATED"/>
    <property type="match status" value="1"/>
</dbReference>
<dbReference type="GeneID" id="95457304"/>
<dbReference type="Pfam" id="PF01740">
    <property type="entry name" value="STAS"/>
    <property type="match status" value="1"/>
</dbReference>
<evidence type="ECO:0000256" key="2">
    <source>
        <dbReference type="RuleBase" id="RU003749"/>
    </source>
</evidence>
<evidence type="ECO:0000313" key="5">
    <source>
        <dbReference type="Proteomes" id="UP000326029"/>
    </source>
</evidence>
<organism evidence="4 5">
    <name type="scientific">Streptomyces cinereoruber</name>
    <dbReference type="NCBI Taxonomy" id="67260"/>
    <lineage>
        <taxon>Bacteria</taxon>
        <taxon>Bacillati</taxon>
        <taxon>Actinomycetota</taxon>
        <taxon>Actinomycetes</taxon>
        <taxon>Kitasatosporales</taxon>
        <taxon>Streptomycetaceae</taxon>
        <taxon>Streptomyces</taxon>
    </lineage>
</organism>
<feature type="domain" description="STAS" evidence="3">
    <location>
        <begin position="8"/>
        <end position="119"/>
    </location>
</feature>
<gene>
    <name evidence="4" type="ORF">CP977_26430</name>
</gene>
<dbReference type="NCBIfam" id="TIGR00377">
    <property type="entry name" value="ant_ant_sig"/>
    <property type="match status" value="1"/>
</dbReference>
<comment type="similarity">
    <text evidence="1 2">Belongs to the anti-sigma-factor antagonist family.</text>
</comment>
<keyword evidence="5" id="KW-1185">Reference proteome</keyword>
<evidence type="ECO:0000259" key="3">
    <source>
        <dbReference type="PROSITE" id="PS50801"/>
    </source>
</evidence>
<dbReference type="InterPro" id="IPR002645">
    <property type="entry name" value="STAS_dom"/>
</dbReference>
<dbReference type="InterPro" id="IPR036513">
    <property type="entry name" value="STAS_dom_sf"/>
</dbReference>
<dbReference type="PANTHER" id="PTHR33495">
    <property type="entry name" value="ANTI-SIGMA FACTOR ANTAGONIST TM_1081-RELATED-RELATED"/>
    <property type="match status" value="1"/>
</dbReference>
<evidence type="ECO:0000313" key="4">
    <source>
        <dbReference type="EMBL" id="QEV35265.1"/>
    </source>
</evidence>
<dbReference type="EMBL" id="CP023693">
    <property type="protein sequence ID" value="QEV35265.1"/>
    <property type="molecule type" value="Genomic_DNA"/>
</dbReference>
<name>A0ABX6BMF7_9ACTN</name>